<dbReference type="Proteomes" id="UP000677228">
    <property type="component" value="Unassembled WGS sequence"/>
</dbReference>
<dbReference type="EMBL" id="CAJNOK010026519">
    <property type="protein sequence ID" value="CAF1404375.1"/>
    <property type="molecule type" value="Genomic_DNA"/>
</dbReference>
<dbReference type="EMBL" id="CAJOBA010048253">
    <property type="protein sequence ID" value="CAF4210520.1"/>
    <property type="molecule type" value="Genomic_DNA"/>
</dbReference>
<comment type="caution">
    <text evidence="2">The sequence shown here is derived from an EMBL/GenBank/DDBJ whole genome shotgun (WGS) entry which is preliminary data.</text>
</comment>
<sequence length="417" mass="46074">MDEQRKSDERPVFVTHQFFVAQQQQSPAKDQQDGPPESQERTPSQMNQSTSTSDLEITAVVNASLNPADIPERTSSPSVTQPATQTFGIMASYPLFTHATVPEVTSPPSSRQSQYKQQGSRRLAVLRRIRQTTGSLEEIPTFSAAKPRTGTSHPASPPPSHPHFAPIVASSPMVSKLLVPVMPRVVTSKSPSRFTTQSTITLASATVLPPRTTSNASPAVSTSIAPLVPQPLVPVQRQQSQATMEQVHKPPVWIMPGKSWKSSSSNRQHEPYYATPLTADAEQQNYMALLPPPRYTTGTAKSKKPYAQLKNAQQQAAPPPIDLVDESRPQGYRAQRYQQRDTATAMTNKPNHVILSDSTMSRFRLSQFNNNTVNVRIKSNSGFGIRNYINQITSGQLRYLLAQAAKIFQPNLFRLHM</sequence>
<keyword evidence="6" id="KW-1185">Reference proteome</keyword>
<proteinExistence type="predicted"/>
<dbReference type="AlphaFoldDB" id="A0A814I785"/>
<evidence type="ECO:0000313" key="2">
    <source>
        <dbReference type="EMBL" id="CAF1019685.1"/>
    </source>
</evidence>
<dbReference type="EMBL" id="CAJOBC010003586">
    <property type="protein sequence ID" value="CAF3791131.1"/>
    <property type="molecule type" value="Genomic_DNA"/>
</dbReference>
<reference evidence="2" key="1">
    <citation type="submission" date="2021-02" db="EMBL/GenBank/DDBJ databases">
        <authorList>
            <person name="Nowell W R."/>
        </authorList>
    </citation>
    <scope>NUCLEOTIDE SEQUENCE</scope>
</reference>
<accession>A0A814I785</accession>
<feature type="region of interest" description="Disordered" evidence="1">
    <location>
        <begin position="142"/>
        <end position="161"/>
    </location>
</feature>
<organism evidence="2 6">
    <name type="scientific">Didymodactylos carnosus</name>
    <dbReference type="NCBI Taxonomy" id="1234261"/>
    <lineage>
        <taxon>Eukaryota</taxon>
        <taxon>Metazoa</taxon>
        <taxon>Spiralia</taxon>
        <taxon>Gnathifera</taxon>
        <taxon>Rotifera</taxon>
        <taxon>Eurotatoria</taxon>
        <taxon>Bdelloidea</taxon>
        <taxon>Philodinida</taxon>
        <taxon>Philodinidae</taxon>
        <taxon>Didymodactylos</taxon>
    </lineage>
</organism>
<feature type="region of interest" description="Disordered" evidence="1">
    <location>
        <begin position="101"/>
        <end position="122"/>
    </location>
</feature>
<dbReference type="EMBL" id="CAJNOQ010003586">
    <property type="protein sequence ID" value="CAF1019685.1"/>
    <property type="molecule type" value="Genomic_DNA"/>
</dbReference>
<feature type="compositionally biased region" description="Basic and acidic residues" evidence="1">
    <location>
        <begin position="1"/>
        <end position="11"/>
    </location>
</feature>
<gene>
    <name evidence="2" type="ORF">GPM918_LOCUS14710</name>
    <name evidence="3" type="ORF">OVA965_LOCUS33149</name>
    <name evidence="4" type="ORF">SRO942_LOCUS14710</name>
    <name evidence="5" type="ORF">TMI583_LOCUS34029</name>
</gene>
<evidence type="ECO:0000313" key="4">
    <source>
        <dbReference type="EMBL" id="CAF3791131.1"/>
    </source>
</evidence>
<evidence type="ECO:0000256" key="1">
    <source>
        <dbReference type="SAM" id="MobiDB-lite"/>
    </source>
</evidence>
<feature type="compositionally biased region" description="Polar residues" evidence="1">
    <location>
        <begin position="41"/>
        <end position="55"/>
    </location>
</feature>
<evidence type="ECO:0000313" key="5">
    <source>
        <dbReference type="EMBL" id="CAF4210520.1"/>
    </source>
</evidence>
<dbReference type="Proteomes" id="UP000682733">
    <property type="component" value="Unassembled WGS sequence"/>
</dbReference>
<dbReference type="Proteomes" id="UP000663829">
    <property type="component" value="Unassembled WGS sequence"/>
</dbReference>
<feature type="region of interest" description="Disordered" evidence="1">
    <location>
        <begin position="1"/>
        <end position="55"/>
    </location>
</feature>
<evidence type="ECO:0000313" key="6">
    <source>
        <dbReference type="Proteomes" id="UP000663829"/>
    </source>
</evidence>
<name>A0A814I785_9BILA</name>
<feature type="compositionally biased region" description="Polar residues" evidence="1">
    <location>
        <begin position="106"/>
        <end position="120"/>
    </location>
</feature>
<dbReference type="Proteomes" id="UP000681722">
    <property type="component" value="Unassembled WGS sequence"/>
</dbReference>
<protein>
    <submittedName>
        <fullName evidence="2">Uncharacterized protein</fullName>
    </submittedName>
</protein>
<evidence type="ECO:0000313" key="3">
    <source>
        <dbReference type="EMBL" id="CAF1404375.1"/>
    </source>
</evidence>
<feature type="region of interest" description="Disordered" evidence="1">
    <location>
        <begin position="307"/>
        <end position="326"/>
    </location>
</feature>